<feature type="transmembrane region" description="Helical" evidence="1">
    <location>
        <begin position="178"/>
        <end position="194"/>
    </location>
</feature>
<feature type="transmembrane region" description="Helical" evidence="1">
    <location>
        <begin position="327"/>
        <end position="348"/>
    </location>
</feature>
<feature type="transmembrane region" description="Helical" evidence="1">
    <location>
        <begin position="122"/>
        <end position="143"/>
    </location>
</feature>
<sequence>MHDTIKNPTYYALIAALIILYFVYSSGLGGTLYYDDFRPISGLGNIVDLNSKIAYVLGETSGPLGRPISMLTFLANQNDWPDNVHNILLFNIILHCINAVIVFFLCNLIIKLHDRKIRKTEIFALSASMLWMFSPLLISTSLIAVQRMAGLSALFVFLGLTLYLSCFKFQKINEKVRLVLQMLVIGTFTTLAMLSKENGILLPVFALVIELTILRENSLSKKYKQLRIISFSMCLSIIIAYLAHSTGNTEQSYMSRSFTMTERLFTQPVILFEYVRLAFIPDMFSYRPFHDNYQHFSSPYELKPLLAIIALFSLFLIAVIKIKKIPLFSFAVFWFISAHLLESTNLSLELYFEHRNYVALLGPCIAIAVFLQKIPERYKNLSITIFSL</sequence>
<feature type="transmembrane region" description="Helical" evidence="1">
    <location>
        <begin position="354"/>
        <end position="371"/>
    </location>
</feature>
<keyword evidence="1" id="KW-1133">Transmembrane helix</keyword>
<feature type="transmembrane region" description="Helical" evidence="1">
    <location>
        <begin position="87"/>
        <end position="110"/>
    </location>
</feature>
<feature type="transmembrane region" description="Helical" evidence="1">
    <location>
        <begin position="228"/>
        <end position="244"/>
    </location>
</feature>
<keyword evidence="1" id="KW-0812">Transmembrane</keyword>
<feature type="non-terminal residue" evidence="2">
    <location>
        <position position="388"/>
    </location>
</feature>
<keyword evidence="1" id="KW-0472">Membrane</keyword>
<feature type="transmembrane region" description="Helical" evidence="1">
    <location>
        <begin position="200"/>
        <end position="216"/>
    </location>
</feature>
<evidence type="ECO:0000256" key="1">
    <source>
        <dbReference type="SAM" id="Phobius"/>
    </source>
</evidence>
<gene>
    <name evidence="2" type="ORF">SAMN05216217_1391</name>
</gene>
<accession>A0A1I4UTC5</accession>
<feature type="transmembrane region" description="Helical" evidence="1">
    <location>
        <begin position="12"/>
        <end position="34"/>
    </location>
</feature>
<keyword evidence="3" id="KW-1185">Reference proteome</keyword>
<dbReference type="AlphaFoldDB" id="A0A1I4UTC5"/>
<feature type="transmembrane region" description="Helical" evidence="1">
    <location>
        <begin position="302"/>
        <end position="320"/>
    </location>
</feature>
<feature type="transmembrane region" description="Helical" evidence="1">
    <location>
        <begin position="149"/>
        <end position="166"/>
    </location>
</feature>
<organism evidence="2 3">
    <name type="scientific">Halopseudomonas yangmingensis</name>
    <dbReference type="NCBI Taxonomy" id="1720063"/>
    <lineage>
        <taxon>Bacteria</taxon>
        <taxon>Pseudomonadati</taxon>
        <taxon>Pseudomonadota</taxon>
        <taxon>Gammaproteobacteria</taxon>
        <taxon>Pseudomonadales</taxon>
        <taxon>Pseudomonadaceae</taxon>
        <taxon>Halopseudomonas</taxon>
    </lineage>
</organism>
<dbReference type="Proteomes" id="UP000243629">
    <property type="component" value="Unassembled WGS sequence"/>
</dbReference>
<dbReference type="STRING" id="1720063.SAMN05216217_1391"/>
<proteinExistence type="predicted"/>
<dbReference type="EMBL" id="FOUI01000039">
    <property type="protein sequence ID" value="SFM92155.1"/>
    <property type="molecule type" value="Genomic_DNA"/>
</dbReference>
<name>A0A1I4UTC5_9GAMM</name>
<reference evidence="3" key="1">
    <citation type="submission" date="2016-10" db="EMBL/GenBank/DDBJ databases">
        <authorList>
            <person name="Varghese N."/>
            <person name="Submissions S."/>
        </authorList>
    </citation>
    <scope>NUCLEOTIDE SEQUENCE [LARGE SCALE GENOMIC DNA]</scope>
    <source>
        <strain evidence="3">DSM 24213</strain>
    </source>
</reference>
<protein>
    <submittedName>
        <fullName evidence="2">Uncharacterized protein</fullName>
    </submittedName>
</protein>
<evidence type="ECO:0000313" key="3">
    <source>
        <dbReference type="Proteomes" id="UP000243629"/>
    </source>
</evidence>
<evidence type="ECO:0000313" key="2">
    <source>
        <dbReference type="EMBL" id="SFM92155.1"/>
    </source>
</evidence>